<dbReference type="SUPFAM" id="SSF55248">
    <property type="entry name" value="PCD-like"/>
    <property type="match status" value="1"/>
</dbReference>
<evidence type="ECO:0000256" key="3">
    <source>
        <dbReference type="ARBA" id="ARBA00023239"/>
    </source>
</evidence>
<keyword evidence="3 4" id="KW-0456">Lyase</keyword>
<dbReference type="HAMAP" id="MF_00434">
    <property type="entry name" value="Pterin_4_alpha"/>
    <property type="match status" value="1"/>
</dbReference>
<comment type="catalytic activity">
    <reaction evidence="1 4">
        <text>(4aS,6R)-4a-hydroxy-L-erythro-5,6,7,8-tetrahydrobiopterin = (6R)-L-erythro-6,7-dihydrobiopterin + H2O</text>
        <dbReference type="Rhea" id="RHEA:11920"/>
        <dbReference type="ChEBI" id="CHEBI:15377"/>
        <dbReference type="ChEBI" id="CHEBI:15642"/>
        <dbReference type="ChEBI" id="CHEBI:43120"/>
        <dbReference type="EC" id="4.2.1.96"/>
    </reaction>
</comment>
<evidence type="ECO:0000256" key="2">
    <source>
        <dbReference type="ARBA" id="ARBA00006472"/>
    </source>
</evidence>
<dbReference type="EMBL" id="MHSK01000031">
    <property type="protein sequence ID" value="OHA41544.1"/>
    <property type="molecule type" value="Genomic_DNA"/>
</dbReference>
<organism evidence="5 6">
    <name type="scientific">Candidatus Taylorbacteria bacterium RIFCSPLOWO2_12_FULL_43_20</name>
    <dbReference type="NCBI Taxonomy" id="1802332"/>
    <lineage>
        <taxon>Bacteria</taxon>
        <taxon>Candidatus Tayloriibacteriota</taxon>
    </lineage>
</organism>
<protein>
    <recommendedName>
        <fullName evidence="4">Putative pterin-4-alpha-carbinolamine dehydratase</fullName>
        <shortName evidence="4">PHS</shortName>
        <ecNumber evidence="4">4.2.1.96</ecNumber>
    </recommendedName>
    <alternativeName>
        <fullName evidence="4">4-alpha-hydroxy-tetrahydropterin dehydratase</fullName>
    </alternativeName>
    <alternativeName>
        <fullName evidence="4">Pterin carbinolamine dehydratase</fullName>
        <shortName evidence="4">PCD</shortName>
    </alternativeName>
</protein>
<dbReference type="Proteomes" id="UP000177269">
    <property type="component" value="Unassembled WGS sequence"/>
</dbReference>
<dbReference type="PANTHER" id="PTHR12599">
    <property type="entry name" value="PTERIN-4-ALPHA-CARBINOLAMINE DEHYDRATASE"/>
    <property type="match status" value="1"/>
</dbReference>
<dbReference type="AlphaFoldDB" id="A0A1G2NZM7"/>
<dbReference type="InterPro" id="IPR036428">
    <property type="entry name" value="PCD_sf"/>
</dbReference>
<dbReference type="InterPro" id="IPR001533">
    <property type="entry name" value="Pterin_deHydtase"/>
</dbReference>
<dbReference type="GO" id="GO:0006729">
    <property type="term" value="P:tetrahydrobiopterin biosynthetic process"/>
    <property type="evidence" value="ECO:0007669"/>
    <property type="project" value="InterPro"/>
</dbReference>
<accession>A0A1G2NZM7</accession>
<dbReference type="EC" id="4.2.1.96" evidence="4"/>
<evidence type="ECO:0000313" key="5">
    <source>
        <dbReference type="EMBL" id="OHA41544.1"/>
    </source>
</evidence>
<dbReference type="CDD" id="cd00913">
    <property type="entry name" value="PCD_DCoH_subfamily_a"/>
    <property type="match status" value="1"/>
</dbReference>
<sequence length="110" mass="12484">MNLTDKKCEPCEMGGEPLKKDEVDFYMKDVPEWEVKEGKKIGRKFKHKDFSEAMAFVNKVADLAEEEGHHPDFIIHYNEVELVLWTHAVGGLSVNDFIMAAKINGLANSC</sequence>
<dbReference type="Pfam" id="PF01329">
    <property type="entry name" value="Pterin_4a"/>
    <property type="match status" value="1"/>
</dbReference>
<dbReference type="PANTHER" id="PTHR12599:SF0">
    <property type="entry name" value="PTERIN-4-ALPHA-CARBINOLAMINE DEHYDRATASE"/>
    <property type="match status" value="1"/>
</dbReference>
<comment type="caution">
    <text evidence="5">The sequence shown here is derived from an EMBL/GenBank/DDBJ whole genome shotgun (WGS) entry which is preliminary data.</text>
</comment>
<evidence type="ECO:0000313" key="6">
    <source>
        <dbReference type="Proteomes" id="UP000177269"/>
    </source>
</evidence>
<reference evidence="5 6" key="1">
    <citation type="journal article" date="2016" name="Nat. Commun.">
        <title>Thousands of microbial genomes shed light on interconnected biogeochemical processes in an aquifer system.</title>
        <authorList>
            <person name="Anantharaman K."/>
            <person name="Brown C.T."/>
            <person name="Hug L.A."/>
            <person name="Sharon I."/>
            <person name="Castelle C.J."/>
            <person name="Probst A.J."/>
            <person name="Thomas B.C."/>
            <person name="Singh A."/>
            <person name="Wilkins M.J."/>
            <person name="Karaoz U."/>
            <person name="Brodie E.L."/>
            <person name="Williams K.H."/>
            <person name="Hubbard S.S."/>
            <person name="Banfield J.F."/>
        </authorList>
    </citation>
    <scope>NUCLEOTIDE SEQUENCE [LARGE SCALE GENOMIC DNA]</scope>
</reference>
<evidence type="ECO:0000256" key="4">
    <source>
        <dbReference type="HAMAP-Rule" id="MF_00434"/>
    </source>
</evidence>
<comment type="similarity">
    <text evidence="2 4">Belongs to the pterin-4-alpha-carbinolamine dehydratase family.</text>
</comment>
<dbReference type="GO" id="GO:0008124">
    <property type="term" value="F:4-alpha-hydroxytetrahydrobiopterin dehydratase activity"/>
    <property type="evidence" value="ECO:0007669"/>
    <property type="project" value="UniProtKB-UniRule"/>
</dbReference>
<proteinExistence type="inferred from homology"/>
<dbReference type="NCBIfam" id="NF002017">
    <property type="entry name" value="PRK00823.1-2"/>
    <property type="match status" value="1"/>
</dbReference>
<name>A0A1G2NZM7_9BACT</name>
<gene>
    <name evidence="5" type="ORF">A3G52_02665</name>
</gene>
<dbReference type="Gene3D" id="3.30.1360.20">
    <property type="entry name" value="Transcriptional coactivator/pterin dehydratase"/>
    <property type="match status" value="1"/>
</dbReference>
<evidence type="ECO:0000256" key="1">
    <source>
        <dbReference type="ARBA" id="ARBA00001554"/>
    </source>
</evidence>